<comment type="caution">
    <text evidence="3">The sequence shown here is derived from an EMBL/GenBank/DDBJ whole genome shotgun (WGS) entry which is preliminary data.</text>
</comment>
<dbReference type="InterPro" id="IPR026037">
    <property type="entry name" value="PgpA"/>
</dbReference>
<evidence type="ECO:0000313" key="3">
    <source>
        <dbReference type="EMBL" id="RZV37554.1"/>
    </source>
</evidence>
<dbReference type="SUPFAM" id="SSF101307">
    <property type="entry name" value="YutG-like"/>
    <property type="match status" value="1"/>
</dbReference>
<evidence type="ECO:0000259" key="2">
    <source>
        <dbReference type="Pfam" id="PF04608"/>
    </source>
</evidence>
<keyword evidence="1" id="KW-0812">Transmembrane</keyword>
<dbReference type="Pfam" id="PF04608">
    <property type="entry name" value="PgpA"/>
    <property type="match status" value="1"/>
</dbReference>
<feature type="transmembrane region" description="Helical" evidence="1">
    <location>
        <begin position="12"/>
        <end position="44"/>
    </location>
</feature>
<keyword evidence="1" id="KW-1133">Transmembrane helix</keyword>
<dbReference type="Proteomes" id="UP000322454">
    <property type="component" value="Unassembled WGS sequence"/>
</dbReference>
<feature type="domain" description="YutG/PgpA" evidence="2">
    <location>
        <begin position="16"/>
        <end position="161"/>
    </location>
</feature>
<organism evidence="3 4">
    <name type="scientific">Candidatus Acidulodesulfobacterium acidiphilum</name>
    <dbReference type="NCBI Taxonomy" id="2597224"/>
    <lineage>
        <taxon>Bacteria</taxon>
        <taxon>Deltaproteobacteria</taxon>
        <taxon>Candidatus Acidulodesulfobacterales</taxon>
        <taxon>Candidatus Acidulodesulfobacterium</taxon>
    </lineage>
</organism>
<gene>
    <name evidence="3" type="ORF">EVJ48_08700</name>
</gene>
<dbReference type="AlphaFoldDB" id="A0A520X8N1"/>
<feature type="transmembrane region" description="Helical" evidence="1">
    <location>
        <begin position="105"/>
        <end position="122"/>
    </location>
</feature>
<evidence type="ECO:0000256" key="1">
    <source>
        <dbReference type="SAM" id="Phobius"/>
    </source>
</evidence>
<evidence type="ECO:0000313" key="4">
    <source>
        <dbReference type="Proteomes" id="UP000322454"/>
    </source>
</evidence>
<proteinExistence type="predicted"/>
<dbReference type="CDD" id="cd06971">
    <property type="entry name" value="PgpA"/>
    <property type="match status" value="1"/>
</dbReference>
<feature type="transmembrane region" description="Helical" evidence="1">
    <location>
        <begin position="50"/>
        <end position="69"/>
    </location>
</feature>
<keyword evidence="1" id="KW-0472">Membrane</keyword>
<reference evidence="3 4" key="1">
    <citation type="submission" date="2019-01" db="EMBL/GenBank/DDBJ databases">
        <title>Insights into ecological role of a new deltaproteobacterial order Candidatus Sinidesulfobacterales (Sva0485) by metagenomics and metatranscriptomics.</title>
        <authorList>
            <person name="Tan S."/>
            <person name="Liu J."/>
            <person name="Fang Y."/>
            <person name="Hedlund B."/>
            <person name="Lian Z.-H."/>
            <person name="Huang L.-Y."/>
            <person name="Li J.-T."/>
            <person name="Huang L.-N."/>
            <person name="Li W.-J."/>
            <person name="Jiang H.-C."/>
            <person name="Dong H.-L."/>
            <person name="Shu W.-S."/>
        </authorList>
    </citation>
    <scope>NUCLEOTIDE SEQUENCE [LARGE SCALE GENOMIC DNA]</scope>
    <source>
        <strain evidence="3">AP4</strain>
    </source>
</reference>
<dbReference type="InterPro" id="IPR036681">
    <property type="entry name" value="PgpA-like_sf"/>
</dbReference>
<sequence>MNKMNEFKKNNPFIFAASFFYAGFFPYGPGTAGSVAAFLLYIFLLRFLNPFYYIAVCIIIFITGVYVSSKASKISGLEDPPFVVIDEVLGYLAVMSGLLWMHFDFFHILIYSLLGLLLFRIFDISKPLFIGTIDKKIKGGLGIMLDDVAAALFSVIILRIAIVIIAGI</sequence>
<dbReference type="UniPathway" id="UPA00084">
    <property type="reaction ID" value="UER00504"/>
</dbReference>
<dbReference type="PANTHER" id="PTHR36305">
    <property type="entry name" value="PHOSPHATIDYLGLYCEROPHOSPHATASE A"/>
    <property type="match status" value="1"/>
</dbReference>
<feature type="transmembrane region" description="Helical" evidence="1">
    <location>
        <begin position="81"/>
        <end position="99"/>
    </location>
</feature>
<feature type="transmembrane region" description="Helical" evidence="1">
    <location>
        <begin position="143"/>
        <end position="166"/>
    </location>
</feature>
<dbReference type="GO" id="GO:0008962">
    <property type="term" value="F:phosphatidylglycerophosphatase activity"/>
    <property type="evidence" value="ECO:0007669"/>
    <property type="project" value="InterPro"/>
</dbReference>
<accession>A0A520X8N1</accession>
<name>A0A520X8N1_9DELT</name>
<dbReference type="GO" id="GO:0006655">
    <property type="term" value="P:phosphatidylglycerol biosynthetic process"/>
    <property type="evidence" value="ECO:0007669"/>
    <property type="project" value="UniProtKB-UniPathway"/>
</dbReference>
<dbReference type="PIRSF" id="PIRSF006162">
    <property type="entry name" value="PgpA"/>
    <property type="match status" value="1"/>
</dbReference>
<dbReference type="InterPro" id="IPR007686">
    <property type="entry name" value="YutG/PgpA"/>
</dbReference>
<dbReference type="EMBL" id="SHMQ01000035">
    <property type="protein sequence ID" value="RZV37554.1"/>
    <property type="molecule type" value="Genomic_DNA"/>
</dbReference>
<dbReference type="PANTHER" id="PTHR36305:SF1">
    <property type="entry name" value="PHOSPHATIDYLGLYCEROPHOSPHATASE A"/>
    <property type="match status" value="1"/>
</dbReference>
<protein>
    <submittedName>
        <fullName evidence="3">Phosphatidylglycerophosphatase A</fullName>
    </submittedName>
</protein>